<dbReference type="AlphaFoldDB" id="A0A427XD83"/>
<protein>
    <recommendedName>
        <fullName evidence="4">Zn(2)-C6 fungal-type domain-containing protein</fullName>
    </recommendedName>
</protein>
<dbReference type="PROSITE" id="PS00463">
    <property type="entry name" value="ZN2_CY6_FUNGAL_1"/>
    <property type="match status" value="1"/>
</dbReference>
<dbReference type="PROSITE" id="PS50048">
    <property type="entry name" value="ZN2_CY6_FUNGAL_2"/>
    <property type="match status" value="1"/>
</dbReference>
<evidence type="ECO:0000259" key="4">
    <source>
        <dbReference type="PROSITE" id="PS50048"/>
    </source>
</evidence>
<feature type="region of interest" description="Disordered" evidence="3">
    <location>
        <begin position="115"/>
        <end position="153"/>
    </location>
</feature>
<evidence type="ECO:0000256" key="2">
    <source>
        <dbReference type="ARBA" id="ARBA00023242"/>
    </source>
</evidence>
<feature type="compositionally biased region" description="Gly residues" evidence="3">
    <location>
        <begin position="25"/>
        <end position="35"/>
    </location>
</feature>
<feature type="compositionally biased region" description="Pro residues" evidence="3">
    <location>
        <begin position="139"/>
        <end position="148"/>
    </location>
</feature>
<dbReference type="Gene3D" id="4.10.240.10">
    <property type="entry name" value="Zn(2)-C6 fungal-type DNA-binding domain"/>
    <property type="match status" value="1"/>
</dbReference>
<comment type="caution">
    <text evidence="5">The sequence shown here is derived from an EMBL/GenBank/DDBJ whole genome shotgun (WGS) entry which is preliminary data.</text>
</comment>
<dbReference type="STRING" id="105984.A0A427XD83"/>
<dbReference type="InterPro" id="IPR021858">
    <property type="entry name" value="Fun_TF"/>
</dbReference>
<organism evidence="5 6">
    <name type="scientific">Apiotrichum porosum</name>
    <dbReference type="NCBI Taxonomy" id="105984"/>
    <lineage>
        <taxon>Eukaryota</taxon>
        <taxon>Fungi</taxon>
        <taxon>Dikarya</taxon>
        <taxon>Basidiomycota</taxon>
        <taxon>Agaricomycotina</taxon>
        <taxon>Tremellomycetes</taxon>
        <taxon>Trichosporonales</taxon>
        <taxon>Trichosporonaceae</taxon>
        <taxon>Apiotrichum</taxon>
    </lineage>
</organism>
<dbReference type="EMBL" id="RSCE01000020">
    <property type="protein sequence ID" value="RSH76880.1"/>
    <property type="molecule type" value="Genomic_DNA"/>
</dbReference>
<dbReference type="PANTHER" id="PTHR37534:SF20">
    <property type="entry name" value="PRO1A C6 ZINK-FINGER PROTEIN"/>
    <property type="match status" value="1"/>
</dbReference>
<evidence type="ECO:0000256" key="1">
    <source>
        <dbReference type="ARBA" id="ARBA00004123"/>
    </source>
</evidence>
<dbReference type="Proteomes" id="UP000279236">
    <property type="component" value="Unassembled WGS sequence"/>
</dbReference>
<reference evidence="5 6" key="1">
    <citation type="submission" date="2018-11" db="EMBL/GenBank/DDBJ databases">
        <title>Genome sequence of Apiotrichum porosum DSM 27194.</title>
        <authorList>
            <person name="Aliyu H."/>
            <person name="Gorte O."/>
            <person name="Ochsenreither K."/>
        </authorList>
    </citation>
    <scope>NUCLEOTIDE SEQUENCE [LARGE SCALE GENOMIC DNA]</scope>
    <source>
        <strain evidence="5 6">DSM 27194</strain>
    </source>
</reference>
<evidence type="ECO:0000313" key="6">
    <source>
        <dbReference type="Proteomes" id="UP000279236"/>
    </source>
</evidence>
<keyword evidence="6" id="KW-1185">Reference proteome</keyword>
<dbReference type="Pfam" id="PF00172">
    <property type="entry name" value="Zn_clus"/>
    <property type="match status" value="1"/>
</dbReference>
<dbReference type="InterPro" id="IPR001138">
    <property type="entry name" value="Zn2Cys6_DnaBD"/>
</dbReference>
<dbReference type="SMART" id="SM00066">
    <property type="entry name" value="GAL4"/>
    <property type="match status" value="1"/>
</dbReference>
<feature type="domain" description="Zn(2)-C6 fungal-type" evidence="4">
    <location>
        <begin position="49"/>
        <end position="79"/>
    </location>
</feature>
<dbReference type="InterPro" id="IPR036864">
    <property type="entry name" value="Zn2-C6_fun-type_DNA-bd_sf"/>
</dbReference>
<evidence type="ECO:0000313" key="5">
    <source>
        <dbReference type="EMBL" id="RSH76880.1"/>
    </source>
</evidence>
<proteinExistence type="predicted"/>
<dbReference type="GeneID" id="39589825"/>
<dbReference type="SUPFAM" id="SSF57701">
    <property type="entry name" value="Zn2/Cys6 DNA-binding domain"/>
    <property type="match status" value="1"/>
</dbReference>
<dbReference type="RefSeq" id="XP_028472027.1">
    <property type="nucleotide sequence ID" value="XM_028620811.1"/>
</dbReference>
<dbReference type="OrthoDB" id="5419315at2759"/>
<sequence>MPTSPPLAPKRSSIDAAGPSSGPAAAGGDGNGDGSASGSSAKRTRSRNGCLVCRARRIKCDLERPECRRCVNYGAECVYPVKKAFDAVAVDAALGSRHNRPSNVAATAIAVHGGDGGSDAHLDNSAHSPPAHSLASSLPPLPPLPPLRPRGDERRLIDSVPPLELVHALFRKTKMGSFFSNPTDPPEFLSLAFPEPDDLRCFHHALTYSLSIMVIDEDRNPWVEHIAPMFLFPTGDAPLSTQALKYSMLAIGATHLAYLEATSRVPNAEHTLQLSKNYRHTTIGLLRQARRMPSEREHDAFLAASLMLVDHDILAASVSWREPLRYAKTALAYRGGAGSVLFGPDWRTALSGRGMDITPPPSVRRYLVEHGVMHDILSCFTTGDPPTILNNDSPWWEALGTTGITDREVSTTARRGYMLTAAQWESIESLVGFDRSILRIFSSVLALYAEWRRFEDRYRPVNELDPSVSPHSSAAMDRLELSRRLTDMQMELATWRAEASTRYMAARTMVGSMTLWHAAQILILRDMQKRSREDAEIQSSAAAILELCIEVGDKVEFLNWSLVVACCVILDPEKRNVARGIIKTFAYQCCHEIESTRMLIEEMWRRMDEGYDDEACNWREIAIEIGRSVLIG</sequence>
<feature type="compositionally biased region" description="Low complexity" evidence="3">
    <location>
        <begin position="125"/>
        <end position="138"/>
    </location>
</feature>
<dbReference type="Pfam" id="PF11951">
    <property type="entry name" value="Fungal_trans_2"/>
    <property type="match status" value="1"/>
</dbReference>
<name>A0A427XD83_9TREE</name>
<evidence type="ECO:0000256" key="3">
    <source>
        <dbReference type="SAM" id="MobiDB-lite"/>
    </source>
</evidence>
<feature type="region of interest" description="Disordered" evidence="3">
    <location>
        <begin position="1"/>
        <end position="43"/>
    </location>
</feature>
<dbReference type="GO" id="GO:0000981">
    <property type="term" value="F:DNA-binding transcription factor activity, RNA polymerase II-specific"/>
    <property type="evidence" value="ECO:0007669"/>
    <property type="project" value="InterPro"/>
</dbReference>
<dbReference type="PANTHER" id="PTHR37534">
    <property type="entry name" value="TRANSCRIPTIONAL ACTIVATOR PROTEIN UGA3"/>
    <property type="match status" value="1"/>
</dbReference>
<keyword evidence="2" id="KW-0539">Nucleus</keyword>
<dbReference type="GO" id="GO:0008270">
    <property type="term" value="F:zinc ion binding"/>
    <property type="evidence" value="ECO:0007669"/>
    <property type="project" value="InterPro"/>
</dbReference>
<gene>
    <name evidence="5" type="ORF">EHS24_005282</name>
</gene>
<feature type="compositionally biased region" description="Low complexity" evidence="3">
    <location>
        <begin position="14"/>
        <end position="24"/>
    </location>
</feature>
<comment type="subcellular location">
    <subcellularLocation>
        <location evidence="1">Nucleus</location>
    </subcellularLocation>
</comment>
<accession>A0A427XD83</accession>
<dbReference type="CDD" id="cd00067">
    <property type="entry name" value="GAL4"/>
    <property type="match status" value="1"/>
</dbReference>
<dbReference type="GO" id="GO:0005634">
    <property type="term" value="C:nucleus"/>
    <property type="evidence" value="ECO:0007669"/>
    <property type="project" value="UniProtKB-SubCell"/>
</dbReference>